<dbReference type="InterPro" id="IPR010235">
    <property type="entry name" value="HepT"/>
</dbReference>
<gene>
    <name evidence="1" type="ORF">THII_2035</name>
</gene>
<dbReference type="KEGG" id="tig:THII_2035"/>
<dbReference type="GO" id="GO:0016740">
    <property type="term" value="F:transferase activity"/>
    <property type="evidence" value="ECO:0007669"/>
    <property type="project" value="UniProtKB-KW"/>
</dbReference>
<dbReference type="Pfam" id="PF08780">
    <property type="entry name" value="NTase_sub_bind"/>
    <property type="match status" value="1"/>
</dbReference>
<keyword evidence="1" id="KW-0808">Transferase</keyword>
<protein>
    <submittedName>
        <fullName evidence="1">Nucleotidyltransferase substrate binding protein</fullName>
    </submittedName>
</protein>
<keyword evidence="2" id="KW-1185">Reference proteome</keyword>
<dbReference type="EMBL" id="AP014633">
    <property type="protein sequence ID" value="BAP56332.1"/>
    <property type="molecule type" value="Genomic_DNA"/>
</dbReference>
<reference evidence="1 2" key="1">
    <citation type="journal article" date="2014" name="ISME J.">
        <title>Ecophysiology of Thioploca ingrica as revealed by the complete genome sequence supplemented with proteomic evidence.</title>
        <authorList>
            <person name="Kojima H."/>
            <person name="Ogura Y."/>
            <person name="Yamamoto N."/>
            <person name="Togashi T."/>
            <person name="Mori H."/>
            <person name="Watanabe T."/>
            <person name="Nemoto F."/>
            <person name="Kurokawa K."/>
            <person name="Hayashi T."/>
            <person name="Fukui M."/>
        </authorList>
    </citation>
    <scope>NUCLEOTIDE SEQUENCE [LARGE SCALE GENOMIC DNA]</scope>
</reference>
<dbReference type="Gene3D" id="1.20.120.330">
    <property type="entry name" value="Nucleotidyltransferases domain 2"/>
    <property type="match status" value="1"/>
</dbReference>
<accession>A0A090AKX8</accession>
<dbReference type="OrthoDB" id="9810452at2"/>
<proteinExistence type="predicted"/>
<name>A0A090AKX8_9GAMM</name>
<dbReference type="Proteomes" id="UP000031623">
    <property type="component" value="Chromosome"/>
</dbReference>
<sequence>MLDLTNLEKALRQFKKTLLFCEAEPDGDKQVMLQTAAIQCFEYTYELAIKMLRRSLEERLPSHDALSSISFNDLIRLGAEQGLIDNPSAWFGFRHKRNITAHTYDESKAEEIYAILPEVVNKTDYLLQQLKRAQ</sequence>
<organism evidence="1 2">
    <name type="scientific">Thioploca ingrica</name>
    <dbReference type="NCBI Taxonomy" id="40754"/>
    <lineage>
        <taxon>Bacteria</taxon>
        <taxon>Pseudomonadati</taxon>
        <taxon>Pseudomonadota</taxon>
        <taxon>Gammaproteobacteria</taxon>
        <taxon>Thiotrichales</taxon>
        <taxon>Thiotrichaceae</taxon>
        <taxon>Thioploca</taxon>
    </lineage>
</organism>
<evidence type="ECO:0000313" key="1">
    <source>
        <dbReference type="EMBL" id="BAP56332.1"/>
    </source>
</evidence>
<dbReference type="AlphaFoldDB" id="A0A090AKX8"/>
<dbReference type="HOGENOM" id="CLU_118479_0_0_6"/>
<dbReference type="STRING" id="40754.THII_2035"/>
<dbReference type="NCBIfam" id="TIGR01987">
    <property type="entry name" value="HI0074"/>
    <property type="match status" value="1"/>
</dbReference>
<dbReference type="SUPFAM" id="SSF81593">
    <property type="entry name" value="Nucleotidyltransferase substrate binding subunit/domain"/>
    <property type="match status" value="1"/>
</dbReference>
<evidence type="ECO:0000313" key="2">
    <source>
        <dbReference type="Proteomes" id="UP000031623"/>
    </source>
</evidence>